<dbReference type="Pfam" id="PF00651">
    <property type="entry name" value="BTB"/>
    <property type="match status" value="1"/>
</dbReference>
<evidence type="ECO:0000313" key="7">
    <source>
        <dbReference type="EMBL" id="CAD7247540.1"/>
    </source>
</evidence>
<gene>
    <name evidence="7" type="ORF">DSTB1V02_LOCUS7370</name>
</gene>
<protein>
    <recommendedName>
        <fullName evidence="9">BTB domain-containing protein</fullName>
    </recommendedName>
</protein>
<dbReference type="GO" id="GO:0003677">
    <property type="term" value="F:DNA binding"/>
    <property type="evidence" value="ECO:0007669"/>
    <property type="project" value="InterPro"/>
</dbReference>
<dbReference type="Gene3D" id="1.10.10.2590">
    <property type="entry name" value="BEN domain"/>
    <property type="match status" value="1"/>
</dbReference>
<dbReference type="GO" id="GO:0005634">
    <property type="term" value="C:nucleus"/>
    <property type="evidence" value="ECO:0007669"/>
    <property type="project" value="TreeGrafter"/>
</dbReference>
<feature type="domain" description="BEN" evidence="6">
    <location>
        <begin position="262"/>
        <end position="376"/>
    </location>
</feature>
<organism evidence="7">
    <name type="scientific">Darwinula stevensoni</name>
    <dbReference type="NCBI Taxonomy" id="69355"/>
    <lineage>
        <taxon>Eukaryota</taxon>
        <taxon>Metazoa</taxon>
        <taxon>Ecdysozoa</taxon>
        <taxon>Arthropoda</taxon>
        <taxon>Crustacea</taxon>
        <taxon>Oligostraca</taxon>
        <taxon>Ostracoda</taxon>
        <taxon>Podocopa</taxon>
        <taxon>Podocopida</taxon>
        <taxon>Darwinulocopina</taxon>
        <taxon>Darwinuloidea</taxon>
        <taxon>Darwinulidae</taxon>
        <taxon>Darwinula</taxon>
    </lineage>
</organism>
<accession>A0A7R9A4P0</accession>
<feature type="domain" description="BTB" evidence="5">
    <location>
        <begin position="32"/>
        <end position="98"/>
    </location>
</feature>
<keyword evidence="3" id="KW-0539">Nucleus</keyword>
<dbReference type="PANTHER" id="PTHR23110:SF109">
    <property type="entry name" value="FI07618P-RELATED"/>
    <property type="match status" value="1"/>
</dbReference>
<dbReference type="InterPro" id="IPR011333">
    <property type="entry name" value="SKP1/BTB/POZ_sf"/>
</dbReference>
<evidence type="ECO:0000313" key="8">
    <source>
        <dbReference type="Proteomes" id="UP000677054"/>
    </source>
</evidence>
<dbReference type="Pfam" id="PF10523">
    <property type="entry name" value="BEN"/>
    <property type="match status" value="1"/>
</dbReference>
<dbReference type="CDD" id="cd18315">
    <property type="entry name" value="BTB_POZ_BAB-like"/>
    <property type="match status" value="1"/>
</dbReference>
<dbReference type="EMBL" id="CAJPEV010001486">
    <property type="protein sequence ID" value="CAG0892926.1"/>
    <property type="molecule type" value="Genomic_DNA"/>
</dbReference>
<dbReference type="InterPro" id="IPR000210">
    <property type="entry name" value="BTB/POZ_dom"/>
</dbReference>
<dbReference type="SMART" id="SM01025">
    <property type="entry name" value="BEN"/>
    <property type="match status" value="1"/>
</dbReference>
<dbReference type="AlphaFoldDB" id="A0A7R9A4P0"/>
<evidence type="ECO:0000259" key="6">
    <source>
        <dbReference type="PROSITE" id="PS51457"/>
    </source>
</evidence>
<feature type="compositionally biased region" description="Low complexity" evidence="4">
    <location>
        <begin position="121"/>
        <end position="132"/>
    </location>
</feature>
<evidence type="ECO:0000259" key="5">
    <source>
        <dbReference type="PROSITE" id="PS50097"/>
    </source>
</evidence>
<keyword evidence="2" id="KW-0832">Ubl conjugation</keyword>
<dbReference type="GO" id="GO:0006357">
    <property type="term" value="P:regulation of transcription by RNA polymerase II"/>
    <property type="evidence" value="ECO:0007669"/>
    <property type="project" value="TreeGrafter"/>
</dbReference>
<dbReference type="PROSITE" id="PS51457">
    <property type="entry name" value="BEN"/>
    <property type="match status" value="1"/>
</dbReference>
<dbReference type="InterPro" id="IPR018379">
    <property type="entry name" value="BEN_domain"/>
</dbReference>
<feature type="region of interest" description="Disordered" evidence="4">
    <location>
        <begin position="180"/>
        <end position="200"/>
    </location>
</feature>
<evidence type="ECO:0000256" key="4">
    <source>
        <dbReference type="SAM" id="MobiDB-lite"/>
    </source>
</evidence>
<proteinExistence type="predicted"/>
<keyword evidence="1" id="KW-1017">Isopeptide bond</keyword>
<dbReference type="Proteomes" id="UP000677054">
    <property type="component" value="Unassembled WGS sequence"/>
</dbReference>
<name>A0A7R9A4P0_9CRUS</name>
<evidence type="ECO:0000256" key="1">
    <source>
        <dbReference type="ARBA" id="ARBA00022499"/>
    </source>
</evidence>
<dbReference type="EMBL" id="LR901003">
    <property type="protein sequence ID" value="CAD7247540.1"/>
    <property type="molecule type" value="Genomic_DNA"/>
</dbReference>
<sequence>MGTMENFNLKWNSHYTEAFGAFQSLRGKELLVDVTLSCEGENIKAHRLVLCACSSYFEKLLGDSSAIQYPIVFFKETKLEYLKLVIQFMYQGEVEVPSTKLTDFLNVAEALEIKGLKKGGSSPSEPEPFSSPQAENEKMALPASTPEENFFEPDDSSHNILESLAGKRPRLQFNRELTVQPLPPVPDDEPVASNSIVPPPKTELVENSIEQEVLNMELKLEENSDGAVDSLDDDLEMGEASWKEEGYPLEVSMMGVYPPPGSSSIPTDISAKDLMNFAYSEEELVQRFNPDSMTPSKFVAKLMTILCSTEEMASHSLCGYMTGKDFKPKLDPHKVEVITKYTILLYPYVSESLIRRSIQQKLNNVDKYMKQKRKQELKGAGSNVGTIQKIPIPPVGGPSNSGISGSKMFNTLGSTL</sequence>
<dbReference type="PANTHER" id="PTHR23110">
    <property type="entry name" value="BTB DOMAIN TRANSCRIPTION FACTOR"/>
    <property type="match status" value="1"/>
</dbReference>
<dbReference type="Gene3D" id="3.30.710.10">
    <property type="entry name" value="Potassium Channel Kv1.1, Chain A"/>
    <property type="match status" value="1"/>
</dbReference>
<dbReference type="InterPro" id="IPR051095">
    <property type="entry name" value="Dros_DevTransReg"/>
</dbReference>
<dbReference type="PROSITE" id="PS50097">
    <property type="entry name" value="BTB"/>
    <property type="match status" value="1"/>
</dbReference>
<feature type="region of interest" description="Disordered" evidence="4">
    <location>
        <begin position="373"/>
        <end position="406"/>
    </location>
</feature>
<evidence type="ECO:0008006" key="9">
    <source>
        <dbReference type="Google" id="ProtNLM"/>
    </source>
</evidence>
<keyword evidence="8" id="KW-1185">Reference proteome</keyword>
<dbReference type="OrthoDB" id="10261408at2759"/>
<evidence type="ECO:0000256" key="3">
    <source>
        <dbReference type="ARBA" id="ARBA00023242"/>
    </source>
</evidence>
<dbReference type="SMART" id="SM00225">
    <property type="entry name" value="BTB"/>
    <property type="match status" value="1"/>
</dbReference>
<evidence type="ECO:0000256" key="2">
    <source>
        <dbReference type="ARBA" id="ARBA00022843"/>
    </source>
</evidence>
<reference evidence="7" key="1">
    <citation type="submission" date="2020-11" db="EMBL/GenBank/DDBJ databases">
        <authorList>
            <person name="Tran Van P."/>
        </authorList>
    </citation>
    <scope>NUCLEOTIDE SEQUENCE</scope>
</reference>
<feature type="region of interest" description="Disordered" evidence="4">
    <location>
        <begin position="116"/>
        <end position="141"/>
    </location>
</feature>
<dbReference type="SUPFAM" id="SSF54695">
    <property type="entry name" value="POZ domain"/>
    <property type="match status" value="1"/>
</dbReference>